<protein>
    <submittedName>
        <fullName evidence="1">Uncharacterized protein</fullName>
    </submittedName>
</protein>
<dbReference type="AlphaFoldDB" id="A0A2N5THS4"/>
<dbReference type="EMBL" id="PGCI01000574">
    <property type="protein sequence ID" value="PLW25053.1"/>
    <property type="molecule type" value="Genomic_DNA"/>
</dbReference>
<dbReference type="Proteomes" id="UP000235392">
    <property type="component" value="Unassembled WGS sequence"/>
</dbReference>
<accession>A0A2N5THS4</accession>
<evidence type="ECO:0000313" key="2">
    <source>
        <dbReference type="Proteomes" id="UP000235392"/>
    </source>
</evidence>
<evidence type="ECO:0000313" key="1">
    <source>
        <dbReference type="EMBL" id="PLW25053.1"/>
    </source>
</evidence>
<organism evidence="1 2">
    <name type="scientific">Puccinia coronata f. sp. avenae</name>
    <dbReference type="NCBI Taxonomy" id="200324"/>
    <lineage>
        <taxon>Eukaryota</taxon>
        <taxon>Fungi</taxon>
        <taxon>Dikarya</taxon>
        <taxon>Basidiomycota</taxon>
        <taxon>Pucciniomycotina</taxon>
        <taxon>Pucciniomycetes</taxon>
        <taxon>Pucciniales</taxon>
        <taxon>Pucciniaceae</taxon>
        <taxon>Puccinia</taxon>
    </lineage>
</organism>
<comment type="caution">
    <text evidence="1">The sequence shown here is derived from an EMBL/GenBank/DDBJ whole genome shotgun (WGS) entry which is preliminary data.</text>
</comment>
<reference evidence="1 2" key="1">
    <citation type="submission" date="2017-11" db="EMBL/GenBank/DDBJ databases">
        <title>De novo assembly and phasing of dikaryotic genomes from two isolates of Puccinia coronata f. sp. avenae, the causal agent of oat crown rust.</title>
        <authorList>
            <person name="Miller M.E."/>
            <person name="Zhang Y."/>
            <person name="Omidvar V."/>
            <person name="Sperschneider J."/>
            <person name="Schwessinger B."/>
            <person name="Raley C."/>
            <person name="Palmer J.M."/>
            <person name="Garnica D."/>
            <person name="Upadhyaya N."/>
            <person name="Rathjen J."/>
            <person name="Taylor J.M."/>
            <person name="Park R.F."/>
            <person name="Dodds P.N."/>
            <person name="Hirsch C.D."/>
            <person name="Kianian S.F."/>
            <person name="Figueroa M."/>
        </authorList>
    </citation>
    <scope>NUCLEOTIDE SEQUENCE [LARGE SCALE GENOMIC DNA]</scope>
    <source>
        <strain evidence="1">12SD80</strain>
    </source>
</reference>
<gene>
    <name evidence="1" type="ORF">PCASD_22533</name>
</gene>
<sequence length="114" mass="12726">MHRKIEKLAAISQSYCMSAARPKAAATHKNLSPENAVILHLSPELFGEPNRRRMGDVGRTLRLQFHINISLASSDPGEIPDDSSQSITSWEHFLPMTFQGMLMVDRIGEGVHLM</sequence>
<proteinExistence type="predicted"/>
<name>A0A2N5THS4_9BASI</name>